<comment type="caution">
    <text evidence="2">The sequence shown here is derived from an EMBL/GenBank/DDBJ whole genome shotgun (WGS) entry which is preliminary data.</text>
</comment>
<name>A0ABR1QSN7_9PEZI</name>
<dbReference type="Proteomes" id="UP001391051">
    <property type="component" value="Unassembled WGS sequence"/>
</dbReference>
<accession>A0ABR1QSN7</accession>
<gene>
    <name evidence="2" type="ORF">PG986_003643</name>
</gene>
<keyword evidence="3" id="KW-1185">Reference proteome</keyword>
<evidence type="ECO:0008006" key="4">
    <source>
        <dbReference type="Google" id="ProtNLM"/>
    </source>
</evidence>
<reference evidence="2 3" key="1">
    <citation type="submission" date="2023-01" db="EMBL/GenBank/DDBJ databases">
        <title>Analysis of 21 Apiospora genomes using comparative genomics revels a genus with tremendous synthesis potential of carbohydrate active enzymes and secondary metabolites.</title>
        <authorList>
            <person name="Sorensen T."/>
        </authorList>
    </citation>
    <scope>NUCLEOTIDE SEQUENCE [LARGE SCALE GENOMIC DNA]</scope>
    <source>
        <strain evidence="2 3">CBS 24483</strain>
    </source>
</reference>
<organism evidence="2 3">
    <name type="scientific">Apiospora aurea</name>
    <dbReference type="NCBI Taxonomy" id="335848"/>
    <lineage>
        <taxon>Eukaryota</taxon>
        <taxon>Fungi</taxon>
        <taxon>Dikarya</taxon>
        <taxon>Ascomycota</taxon>
        <taxon>Pezizomycotina</taxon>
        <taxon>Sordariomycetes</taxon>
        <taxon>Xylariomycetidae</taxon>
        <taxon>Amphisphaeriales</taxon>
        <taxon>Apiosporaceae</taxon>
        <taxon>Apiospora</taxon>
    </lineage>
</organism>
<feature type="region of interest" description="Disordered" evidence="1">
    <location>
        <begin position="382"/>
        <end position="419"/>
    </location>
</feature>
<dbReference type="GeneID" id="92072927"/>
<proteinExistence type="predicted"/>
<dbReference type="EMBL" id="JAQQWE010000002">
    <property type="protein sequence ID" value="KAK7962818.1"/>
    <property type="molecule type" value="Genomic_DNA"/>
</dbReference>
<evidence type="ECO:0000313" key="2">
    <source>
        <dbReference type="EMBL" id="KAK7962818.1"/>
    </source>
</evidence>
<dbReference type="PANTHER" id="PTHR38166">
    <property type="entry name" value="C2H2-TYPE DOMAIN-CONTAINING PROTEIN-RELATED"/>
    <property type="match status" value="1"/>
</dbReference>
<protein>
    <recommendedName>
        <fullName evidence="4">C2H2-type domain-containing protein</fullName>
    </recommendedName>
</protein>
<feature type="compositionally biased region" description="Acidic residues" evidence="1">
    <location>
        <begin position="173"/>
        <end position="182"/>
    </location>
</feature>
<evidence type="ECO:0000256" key="1">
    <source>
        <dbReference type="SAM" id="MobiDB-lite"/>
    </source>
</evidence>
<dbReference type="RefSeq" id="XP_066704929.1">
    <property type="nucleotide sequence ID" value="XM_066839865.1"/>
</dbReference>
<evidence type="ECO:0000313" key="3">
    <source>
        <dbReference type="Proteomes" id="UP001391051"/>
    </source>
</evidence>
<sequence length="520" mass="57892">MDYASDLTYDNKPDVPMVTGDLTSIVSLPSFPAQGNELGGDLDTTFEALSEAQESSVESDELSLSDLDDDLVNLEDPHFEDELFQVIRTVSAKLLAGFRLTGASTEGFIGQSQGPGILAPGECSSGEGVPTDTTEGLEDESSTSASDPGNPKTFRSIRPKRARGNAQEPDREGGDEEDEDDGGNLRLPKKLKTAYCNPGRKFLACPFWKLNARRHRECFKRKLDGIPRVKQHLRRSHYNDNHRCERCKTVFVDDGPYQDHLRQQCTFREADVPEWISHQTRLALARKSKPQYSESQKWFEIWDLLFPRAPAPSSAYIDPNLSEDLSEFRLYAHDRGPRILQEELENVGVSFEVESSASRQDVVSAAIRRAQEQLFEEWLESHSLPPEASSDLPESVAASSADIPEGDTYGQPALNNAPMINSQGAPCITRGLDELPDVDVAATDDQQQEIVLLTVTGVNHDDPSDRIDVLPRDNDRETGEEHDMFIDYWSGVMGAFSEMEADVYYDIQDVSSKQQVNEVG</sequence>
<dbReference type="PANTHER" id="PTHR38166:SF1">
    <property type="entry name" value="C2H2-TYPE DOMAIN-CONTAINING PROTEIN"/>
    <property type="match status" value="1"/>
</dbReference>
<feature type="region of interest" description="Disordered" evidence="1">
    <location>
        <begin position="111"/>
        <end position="187"/>
    </location>
</feature>